<evidence type="ECO:0000313" key="1">
    <source>
        <dbReference type="EMBL" id="QKZ99859.1"/>
    </source>
</evidence>
<gene>
    <name evidence="1" type="ORF">HWQ14_20365</name>
</gene>
<evidence type="ECO:0000313" key="2">
    <source>
        <dbReference type="Proteomes" id="UP000509421"/>
    </source>
</evidence>
<name>A0A7H8UJQ3_ENTCL</name>
<protein>
    <submittedName>
        <fullName evidence="1">Uncharacterized protein</fullName>
    </submittedName>
</protein>
<dbReference type="AlphaFoldDB" id="A0A7H8UJQ3"/>
<dbReference type="Proteomes" id="UP000509421">
    <property type="component" value="Chromosome"/>
</dbReference>
<proteinExistence type="predicted"/>
<reference evidence="1 2" key="1">
    <citation type="submission" date="2020-06" db="EMBL/GenBank/DDBJ databases">
        <title>Long-read sequencing of DSM26481-BlokeschLab.</title>
        <authorList>
            <person name="Blokesch M."/>
        </authorList>
    </citation>
    <scope>NUCLEOTIDE SEQUENCE [LARGE SCALE GENOMIC DNA]</scope>
    <source>
        <strain evidence="1 2">DSM 26481</strain>
    </source>
</reference>
<sequence length="198" mass="23309">MRKNVKIISDDYYYIRGLQSLFNGKRYLNVTCYYLYDLTRGGLIDIFLTSARTMDDVVLLAVDDLNIIKEISCLDNTNVIYSIRTLSKNDMVLFYKDSLVIDRYISLDRLNRLFIKTPAILSRTEASLSKKEEMVIFNYFGLTFKRFSYLQKDIERKRVSYYKRSAYQKFRVSGDGAAYSIVKALCHIRPMVRQRVDL</sequence>
<accession>A0A7H8UJQ3</accession>
<dbReference type="RefSeq" id="WP_176610817.1">
    <property type="nucleotide sequence ID" value="NZ_CP056117.1"/>
</dbReference>
<organism evidence="1 2">
    <name type="scientific">Enterobacter cloacae</name>
    <dbReference type="NCBI Taxonomy" id="550"/>
    <lineage>
        <taxon>Bacteria</taxon>
        <taxon>Pseudomonadati</taxon>
        <taxon>Pseudomonadota</taxon>
        <taxon>Gammaproteobacteria</taxon>
        <taxon>Enterobacterales</taxon>
        <taxon>Enterobacteriaceae</taxon>
        <taxon>Enterobacter</taxon>
        <taxon>Enterobacter cloacae complex</taxon>
    </lineage>
</organism>
<dbReference type="EMBL" id="CP056117">
    <property type="protein sequence ID" value="QKZ99859.1"/>
    <property type="molecule type" value="Genomic_DNA"/>
</dbReference>